<protein>
    <recommendedName>
        <fullName evidence="2">Acylneuraminate cytidylyltransferase</fullName>
    </recommendedName>
</protein>
<dbReference type="AlphaFoldDB" id="A0A382M913"/>
<dbReference type="InterPro" id="IPR029044">
    <property type="entry name" value="Nucleotide-diphossugar_trans"/>
</dbReference>
<accession>A0A382M913</accession>
<reference evidence="1" key="1">
    <citation type="submission" date="2018-05" db="EMBL/GenBank/DDBJ databases">
        <authorList>
            <person name="Lanie J.A."/>
            <person name="Ng W.-L."/>
            <person name="Kazmierczak K.M."/>
            <person name="Andrzejewski T.M."/>
            <person name="Davidsen T.M."/>
            <person name="Wayne K.J."/>
            <person name="Tettelin H."/>
            <person name="Glass J.I."/>
            <person name="Rusch D."/>
            <person name="Podicherti R."/>
            <person name="Tsui H.-C.T."/>
            <person name="Winkler M.E."/>
        </authorList>
    </citation>
    <scope>NUCLEOTIDE SEQUENCE</scope>
</reference>
<evidence type="ECO:0008006" key="2">
    <source>
        <dbReference type="Google" id="ProtNLM"/>
    </source>
</evidence>
<dbReference type="PANTHER" id="PTHR42866:SF1">
    <property type="entry name" value="SPORE COAT POLYSACCHARIDE BIOSYNTHESIS PROTEIN SPSF"/>
    <property type="match status" value="1"/>
</dbReference>
<gene>
    <name evidence="1" type="ORF">METZ01_LOCUS297359</name>
</gene>
<dbReference type="Gene3D" id="3.90.550.10">
    <property type="entry name" value="Spore Coat Polysaccharide Biosynthesis Protein SpsA, Chain A"/>
    <property type="match status" value="1"/>
</dbReference>
<dbReference type="PANTHER" id="PTHR42866">
    <property type="entry name" value="3-DEOXY-MANNO-OCTULOSONATE CYTIDYLYLTRANSFERASE"/>
    <property type="match status" value="1"/>
</dbReference>
<dbReference type="InterPro" id="IPR003329">
    <property type="entry name" value="Cytidylyl_trans"/>
</dbReference>
<organism evidence="1">
    <name type="scientific">marine metagenome</name>
    <dbReference type="NCBI Taxonomy" id="408172"/>
    <lineage>
        <taxon>unclassified sequences</taxon>
        <taxon>metagenomes</taxon>
        <taxon>ecological metagenomes</taxon>
    </lineage>
</organism>
<name>A0A382M913_9ZZZZ</name>
<dbReference type="SUPFAM" id="SSF53448">
    <property type="entry name" value="Nucleotide-diphospho-sugar transferases"/>
    <property type="match status" value="1"/>
</dbReference>
<proteinExistence type="predicted"/>
<sequence>MVISILQARMGSTRLPGKVMKTIKNKTILELYLDRVKPCQLIDKIVVATTDLEQDNKIEELVVRLGFECFRGSEKDLLDRYYKCACSYNAEVIVRITPDDPFVDYQVVDRGISIFLKNDVDFVTNHLTPTFPEGLDVEIYSFSVIEKLWHQAKLLSEREHVFP</sequence>
<dbReference type="Pfam" id="PF02348">
    <property type="entry name" value="CTP_transf_3"/>
    <property type="match status" value="1"/>
</dbReference>
<dbReference type="EMBL" id="UINC01091605">
    <property type="protein sequence ID" value="SVC44505.1"/>
    <property type="molecule type" value="Genomic_DNA"/>
</dbReference>
<dbReference type="GO" id="GO:0005829">
    <property type="term" value="C:cytosol"/>
    <property type="evidence" value="ECO:0007669"/>
    <property type="project" value="TreeGrafter"/>
</dbReference>
<evidence type="ECO:0000313" key="1">
    <source>
        <dbReference type="EMBL" id="SVC44505.1"/>
    </source>
</evidence>
<feature type="non-terminal residue" evidence="1">
    <location>
        <position position="163"/>
    </location>
</feature>